<keyword evidence="2 4" id="KW-0689">Ribosomal protein</keyword>
<accession>A0A316YWN6</accession>
<reference evidence="4 5" key="1">
    <citation type="journal article" date="2018" name="Mol. Biol. Evol.">
        <title>Broad Genomic Sampling Reveals a Smut Pathogenic Ancestry of the Fungal Clade Ustilaginomycotina.</title>
        <authorList>
            <person name="Kijpornyongpan T."/>
            <person name="Mondo S.J."/>
            <person name="Barry K."/>
            <person name="Sandor L."/>
            <person name="Lee J."/>
            <person name="Lipzen A."/>
            <person name="Pangilinan J."/>
            <person name="LaButti K."/>
            <person name="Hainaut M."/>
            <person name="Henrissat B."/>
            <person name="Grigoriev I.V."/>
            <person name="Spatafora J.W."/>
            <person name="Aime M.C."/>
        </authorList>
    </citation>
    <scope>NUCLEOTIDE SEQUENCE [LARGE SCALE GENOMIC DNA]</scope>
    <source>
        <strain evidence="4 5">MCA 4198</strain>
    </source>
</reference>
<dbReference type="Gene3D" id="3.30.1490.10">
    <property type="match status" value="1"/>
</dbReference>
<gene>
    <name evidence="4" type="ORF">FA10DRAFT_228629</name>
</gene>
<evidence type="ECO:0000256" key="3">
    <source>
        <dbReference type="ARBA" id="ARBA00023274"/>
    </source>
</evidence>
<dbReference type="InterPro" id="IPR000630">
    <property type="entry name" value="Ribosomal_uS8"/>
</dbReference>
<evidence type="ECO:0000256" key="1">
    <source>
        <dbReference type="ARBA" id="ARBA00006471"/>
    </source>
</evidence>
<name>A0A316YWN6_9BASI</name>
<dbReference type="OrthoDB" id="409928at2759"/>
<dbReference type="RefSeq" id="XP_025379661.1">
    <property type="nucleotide sequence ID" value="XM_025518756.1"/>
</dbReference>
<evidence type="ECO:0000313" key="5">
    <source>
        <dbReference type="Proteomes" id="UP000245768"/>
    </source>
</evidence>
<dbReference type="GeneID" id="37040672"/>
<keyword evidence="3" id="KW-0687">Ribonucleoprotein</keyword>
<protein>
    <submittedName>
        <fullName evidence="4">Ribosomal protein S8</fullName>
    </submittedName>
</protein>
<dbReference type="Pfam" id="PF00410">
    <property type="entry name" value="Ribosomal_S8"/>
    <property type="match status" value="1"/>
</dbReference>
<evidence type="ECO:0000313" key="4">
    <source>
        <dbReference type="EMBL" id="PWN92463.1"/>
    </source>
</evidence>
<dbReference type="InterPro" id="IPR035987">
    <property type="entry name" value="Ribosomal_uS8_sf"/>
</dbReference>
<dbReference type="SUPFAM" id="SSF56047">
    <property type="entry name" value="Ribosomal protein S8"/>
    <property type="match status" value="1"/>
</dbReference>
<keyword evidence="5" id="KW-1185">Reference proteome</keyword>
<dbReference type="Proteomes" id="UP000245768">
    <property type="component" value="Unassembled WGS sequence"/>
</dbReference>
<dbReference type="STRING" id="215250.A0A316YWN6"/>
<sequence>MPVHDILTILQNGARARLRSVPLPYTSSSLGLTSILLQHGFIHRATRGTLASPADPRAFAAAASSPASRRLWVDLKYSTDDRPVLGHARSVSKPSRRIWLDARELLRLVTGRRAQFVSPLQLGEIAIEKRGIEEWIEAREAVGRGVGGEVVARIG</sequence>
<dbReference type="FunCoup" id="A0A316YWN6">
    <property type="interactions" value="134"/>
</dbReference>
<dbReference type="GO" id="GO:0006412">
    <property type="term" value="P:translation"/>
    <property type="evidence" value="ECO:0007669"/>
    <property type="project" value="InterPro"/>
</dbReference>
<dbReference type="EMBL" id="KZ819635">
    <property type="protein sequence ID" value="PWN92463.1"/>
    <property type="molecule type" value="Genomic_DNA"/>
</dbReference>
<evidence type="ECO:0000256" key="2">
    <source>
        <dbReference type="ARBA" id="ARBA00022980"/>
    </source>
</evidence>
<dbReference type="AlphaFoldDB" id="A0A316YWN6"/>
<dbReference type="Gene3D" id="3.30.1370.30">
    <property type="match status" value="1"/>
</dbReference>
<dbReference type="InParanoid" id="A0A316YWN6"/>
<dbReference type="GO" id="GO:0003735">
    <property type="term" value="F:structural constituent of ribosome"/>
    <property type="evidence" value="ECO:0007669"/>
    <property type="project" value="InterPro"/>
</dbReference>
<comment type="similarity">
    <text evidence="1">Belongs to the universal ribosomal protein uS8 family.</text>
</comment>
<dbReference type="GO" id="GO:1990904">
    <property type="term" value="C:ribonucleoprotein complex"/>
    <property type="evidence" value="ECO:0007669"/>
    <property type="project" value="UniProtKB-KW"/>
</dbReference>
<dbReference type="GO" id="GO:0005840">
    <property type="term" value="C:ribosome"/>
    <property type="evidence" value="ECO:0007669"/>
    <property type="project" value="UniProtKB-KW"/>
</dbReference>
<organism evidence="4 5">
    <name type="scientific">Acaromyces ingoldii</name>
    <dbReference type="NCBI Taxonomy" id="215250"/>
    <lineage>
        <taxon>Eukaryota</taxon>
        <taxon>Fungi</taxon>
        <taxon>Dikarya</taxon>
        <taxon>Basidiomycota</taxon>
        <taxon>Ustilaginomycotina</taxon>
        <taxon>Exobasidiomycetes</taxon>
        <taxon>Exobasidiales</taxon>
        <taxon>Cryptobasidiaceae</taxon>
        <taxon>Acaromyces</taxon>
    </lineage>
</organism>
<proteinExistence type="inferred from homology"/>